<feature type="compositionally biased region" description="Basic and acidic residues" evidence="1">
    <location>
        <begin position="132"/>
        <end position="152"/>
    </location>
</feature>
<dbReference type="GO" id="GO:0015969">
    <property type="term" value="P:guanosine tetraphosphate metabolic process"/>
    <property type="evidence" value="ECO:0007669"/>
    <property type="project" value="InterPro"/>
</dbReference>
<accession>A0A8H7N3X7</accession>
<dbReference type="PANTHER" id="PTHR41773">
    <property type="entry name" value="GTP PYROPHOSPHATASE-RELATED"/>
    <property type="match status" value="1"/>
</dbReference>
<feature type="region of interest" description="Disordered" evidence="1">
    <location>
        <begin position="1"/>
        <end position="251"/>
    </location>
</feature>
<dbReference type="AlphaFoldDB" id="A0A8H7N3X7"/>
<dbReference type="EMBL" id="JADCTT010000013">
    <property type="protein sequence ID" value="KAF9745376.1"/>
    <property type="molecule type" value="Genomic_DNA"/>
</dbReference>
<evidence type="ECO:0000313" key="3">
    <source>
        <dbReference type="EMBL" id="KAF9745376.1"/>
    </source>
</evidence>
<reference evidence="3" key="1">
    <citation type="submission" date="2020-10" db="EMBL/GenBank/DDBJ databases">
        <title>High-Quality Genome Resource of Clonostachys rosea strain S41 by Oxford Nanopore Long-Read Sequencing.</title>
        <authorList>
            <person name="Wang H."/>
        </authorList>
    </citation>
    <scope>NUCLEOTIDE SEQUENCE</scope>
    <source>
        <strain evidence="3">S41</strain>
    </source>
</reference>
<feature type="compositionally biased region" description="Polar residues" evidence="1">
    <location>
        <begin position="45"/>
        <end position="108"/>
    </location>
</feature>
<feature type="compositionally biased region" description="Basic and acidic residues" evidence="1">
    <location>
        <begin position="160"/>
        <end position="180"/>
    </location>
</feature>
<feature type="compositionally biased region" description="Polar residues" evidence="1">
    <location>
        <begin position="181"/>
        <end position="202"/>
    </location>
</feature>
<feature type="compositionally biased region" description="Polar residues" evidence="1">
    <location>
        <begin position="229"/>
        <end position="251"/>
    </location>
</feature>
<proteinExistence type="predicted"/>
<feature type="domain" description="RelA/SpoT" evidence="2">
    <location>
        <begin position="318"/>
        <end position="471"/>
    </location>
</feature>
<dbReference type="SMART" id="SM00954">
    <property type="entry name" value="RelA_SpoT"/>
    <property type="match status" value="1"/>
</dbReference>
<sequence>MGHGQPPQQPVSSSTPVASQPSTGFGPTGASGRYNRSRASAEPNPYSSSPLPSTQASPSLENQWPSSLTQASVHSTGLRSTPNNPRQNAPSSMCGSPTSAASPQNQLRDASGRRELQRRSVPPDQGPATRQDSFRRQDDIMEPEFRADRPDYSRLPTETSRQDTARKDGTLPQISERKNDPTPTQGTTRPQEHVSINASPVASLSPRRETHSIHRPNPPESLNPSNLPVDQTASRQPGRSERQSMPLSQEQRVLSAGESFLFPNGPVERSRQLGLAEIEKFLQTYERLQAHWQVLKDCAIEIIKTMMKEKDIRGQVTGRVKDFESLKTKLLQRNSRAPYKDDEAILNDGLDFVGLRIALYLPDDQPKVELLLKEAFVYESTTTFDRDWDYRRPQAYRKRFGEYTADHVWVKLNKGGQLLYYKMFKEYQRDSITGTSIIYQSQPLEIQLRSVLMDAWANLSHFLEYKHLDGALSGKEMQLLDAIKGQVEGAELLIDILHQEHNKRITNNKRRIDSVEDVNDIVTEYIPADLLHKIPHGDMSLLLKYLQMIDHATPYKLRKLMAEVSTGDDIRAGLAAWVRDYDPLPTTISYYITSRVFSHRQLFYTRNQRSESERSTTFPRVTTAIKEALLWIHEGLFHQHVTDRHLSRVQIQRCAFIWCVYVWFSAFPESIPIQHGFGMTSRRGDPAAGIDFITNLSLLGLLPVIPHLRSGQKVHGLFDPESEQPVRRNPPGGATRPFPHLYSFLIHQYLEDREAWAAGFQDFRDFRQDVASLLVPPVRIDDGIWYKLSTSIVLASHSMKNELEEYIDNKFHSPEIESLAQSIDPNEVT</sequence>
<dbReference type="PANTHER" id="PTHR41773:SF1">
    <property type="entry name" value="RELA_SPOT DOMAIN-CONTAINING PROTEIN"/>
    <property type="match status" value="1"/>
</dbReference>
<dbReference type="SUPFAM" id="SSF81301">
    <property type="entry name" value="Nucleotidyltransferase"/>
    <property type="match status" value="1"/>
</dbReference>
<dbReference type="InterPro" id="IPR043519">
    <property type="entry name" value="NT_sf"/>
</dbReference>
<dbReference type="CDD" id="cd05399">
    <property type="entry name" value="NT_Rel-Spo_like"/>
    <property type="match status" value="1"/>
</dbReference>
<dbReference type="InterPro" id="IPR007685">
    <property type="entry name" value="RelA_SpoT"/>
</dbReference>
<name>A0A8H7N3X7_BIOOC</name>
<evidence type="ECO:0000313" key="4">
    <source>
        <dbReference type="Proteomes" id="UP000616885"/>
    </source>
</evidence>
<organism evidence="3 4">
    <name type="scientific">Bionectria ochroleuca</name>
    <name type="common">Gliocladium roseum</name>
    <dbReference type="NCBI Taxonomy" id="29856"/>
    <lineage>
        <taxon>Eukaryota</taxon>
        <taxon>Fungi</taxon>
        <taxon>Dikarya</taxon>
        <taxon>Ascomycota</taxon>
        <taxon>Pezizomycotina</taxon>
        <taxon>Sordariomycetes</taxon>
        <taxon>Hypocreomycetidae</taxon>
        <taxon>Hypocreales</taxon>
        <taxon>Bionectriaceae</taxon>
        <taxon>Clonostachys</taxon>
    </lineage>
</organism>
<evidence type="ECO:0000256" key="1">
    <source>
        <dbReference type="SAM" id="MobiDB-lite"/>
    </source>
</evidence>
<protein>
    <recommendedName>
        <fullName evidence="2">RelA/SpoT domain-containing protein</fullName>
    </recommendedName>
</protein>
<gene>
    <name evidence="3" type="ORF">IM811_004998</name>
</gene>
<dbReference type="Pfam" id="PF04607">
    <property type="entry name" value="RelA_SpoT"/>
    <property type="match status" value="1"/>
</dbReference>
<comment type="caution">
    <text evidence="3">The sequence shown here is derived from an EMBL/GenBank/DDBJ whole genome shotgun (WGS) entry which is preliminary data.</text>
</comment>
<dbReference type="Proteomes" id="UP000616885">
    <property type="component" value="Unassembled WGS sequence"/>
</dbReference>
<evidence type="ECO:0000259" key="2">
    <source>
        <dbReference type="SMART" id="SM00954"/>
    </source>
</evidence>
<dbReference type="Gene3D" id="3.30.460.10">
    <property type="entry name" value="Beta Polymerase, domain 2"/>
    <property type="match status" value="1"/>
</dbReference>
<feature type="compositionally biased region" description="Low complexity" evidence="1">
    <location>
        <begin position="10"/>
        <end position="23"/>
    </location>
</feature>